<dbReference type="GO" id="GO:0005615">
    <property type="term" value="C:extracellular space"/>
    <property type="evidence" value="ECO:0007669"/>
    <property type="project" value="TreeGrafter"/>
</dbReference>
<evidence type="ECO:0000256" key="3">
    <source>
        <dbReference type="ARBA" id="ARBA00004553"/>
    </source>
</evidence>
<protein>
    <recommendedName>
        <fullName evidence="8">Dopamine beta-hydroxylase</fullName>
        <ecNumber evidence="7">1.14.17.1</ecNumber>
    </recommendedName>
</protein>
<keyword evidence="11" id="KW-0479">Metal-binding</keyword>
<dbReference type="GO" id="GO:0042584">
    <property type="term" value="C:chromaffin granule membrane"/>
    <property type="evidence" value="ECO:0007669"/>
    <property type="project" value="UniProtKB-SubCell"/>
</dbReference>
<feature type="domain" description="DOMON" evidence="20">
    <location>
        <begin position="67"/>
        <end position="183"/>
    </location>
</feature>
<dbReference type="InterPro" id="IPR036939">
    <property type="entry name" value="Cu2_ascorb_mOase_N_sf"/>
</dbReference>
<evidence type="ECO:0000256" key="2">
    <source>
        <dbReference type="ARBA" id="ARBA00004351"/>
    </source>
</evidence>
<reference evidence="21" key="1">
    <citation type="submission" date="2022-08" db="EMBL/GenBank/DDBJ databases">
        <title>Genome sequencing of akame (Lates japonicus).</title>
        <authorList>
            <person name="Hashiguchi Y."/>
            <person name="Takahashi H."/>
        </authorList>
    </citation>
    <scope>NUCLEOTIDE SEQUENCE</scope>
    <source>
        <strain evidence="21">Kochi</strain>
    </source>
</reference>
<comment type="pathway">
    <text evidence="4">Catecholamine biosynthesis; (R)-noradrenaline biosynthesis; (R)-noradrenaline from dopamine: step 1/1.</text>
</comment>
<comment type="subcellular location">
    <subcellularLocation>
        <location evidence="3">Cytoplasmic vesicle</location>
        <location evidence="3">Secretory vesicle</location>
        <location evidence="3">Chromaffin granule lumen</location>
    </subcellularLocation>
    <subcellularLocation>
        <location evidence="2">Cytoplasmic vesicle</location>
        <location evidence="2">Secretory vesicle</location>
        <location evidence="2">Chromaffin granule membrane</location>
        <topology evidence="2">Single-pass type II membrane protein</topology>
    </subcellularLocation>
</comment>
<keyword evidence="9" id="KW-0127">Catecholamine biosynthesis</keyword>
<dbReference type="InterPro" id="IPR008977">
    <property type="entry name" value="PHM/PNGase_F_dom_sf"/>
</dbReference>
<comment type="similarity">
    <text evidence="5">Belongs to the copper type II ascorbate-dependent monooxygenase family.</text>
</comment>
<evidence type="ECO:0000256" key="5">
    <source>
        <dbReference type="ARBA" id="ARBA00010676"/>
    </source>
</evidence>
<dbReference type="GO" id="GO:0031418">
    <property type="term" value="F:L-ascorbic acid binding"/>
    <property type="evidence" value="ECO:0007669"/>
    <property type="project" value="UniProtKB-KW"/>
</dbReference>
<dbReference type="EC" id="1.14.17.1" evidence="7"/>
<dbReference type="Pfam" id="PF03351">
    <property type="entry name" value="DOMON"/>
    <property type="match status" value="1"/>
</dbReference>
<keyword evidence="16" id="KW-0503">Monooxygenase</keyword>
<dbReference type="SMART" id="SM00664">
    <property type="entry name" value="DoH"/>
    <property type="match status" value="1"/>
</dbReference>
<dbReference type="GO" id="GO:0034466">
    <property type="term" value="C:chromaffin granule lumen"/>
    <property type="evidence" value="ECO:0007669"/>
    <property type="project" value="UniProtKB-SubCell"/>
</dbReference>
<dbReference type="GO" id="GO:0042421">
    <property type="term" value="P:norepinephrine biosynthetic process"/>
    <property type="evidence" value="ECO:0007669"/>
    <property type="project" value="TreeGrafter"/>
</dbReference>
<keyword evidence="13" id="KW-1133">Transmembrane helix</keyword>
<evidence type="ECO:0000256" key="17">
    <source>
        <dbReference type="ARBA" id="ARBA00023136"/>
    </source>
</evidence>
<dbReference type="Pfam" id="PF01082">
    <property type="entry name" value="Cu2_monooxygen"/>
    <property type="match status" value="1"/>
</dbReference>
<dbReference type="InterPro" id="IPR045266">
    <property type="entry name" value="DOH_DOMON"/>
</dbReference>
<evidence type="ECO:0000256" key="11">
    <source>
        <dbReference type="ARBA" id="ARBA00022723"/>
    </source>
</evidence>
<dbReference type="PANTHER" id="PTHR10157">
    <property type="entry name" value="DOPAMINE BETA HYDROXYLASE RELATED"/>
    <property type="match status" value="1"/>
</dbReference>
<name>A0AAD3RHJ4_LATJO</name>
<comment type="caution">
    <text evidence="21">The sequence shown here is derived from an EMBL/GenBank/DDBJ whole genome shotgun (WGS) entry which is preliminary data.</text>
</comment>
<organism evidence="21 22">
    <name type="scientific">Lates japonicus</name>
    <name type="common">Japanese lates</name>
    <dbReference type="NCBI Taxonomy" id="270547"/>
    <lineage>
        <taxon>Eukaryota</taxon>
        <taxon>Metazoa</taxon>
        <taxon>Chordata</taxon>
        <taxon>Craniata</taxon>
        <taxon>Vertebrata</taxon>
        <taxon>Euteleostomi</taxon>
        <taxon>Actinopterygii</taxon>
        <taxon>Neopterygii</taxon>
        <taxon>Teleostei</taxon>
        <taxon>Neoteleostei</taxon>
        <taxon>Acanthomorphata</taxon>
        <taxon>Carangaria</taxon>
        <taxon>Carangaria incertae sedis</taxon>
        <taxon>Centropomidae</taxon>
        <taxon>Lates</taxon>
    </lineage>
</organism>
<accession>A0AAD3RHJ4</accession>
<keyword evidence="15" id="KW-0186">Copper</keyword>
<dbReference type="PRINTS" id="PR00767">
    <property type="entry name" value="DBMONOXGNASE"/>
</dbReference>
<evidence type="ECO:0000256" key="9">
    <source>
        <dbReference type="ARBA" id="ARBA00022584"/>
    </source>
</evidence>
<comment type="subunit">
    <text evidence="6">Homotetramer; composed of two disulfide-linked dimers.</text>
</comment>
<keyword evidence="10" id="KW-0812">Transmembrane</keyword>
<evidence type="ECO:0000256" key="4">
    <source>
        <dbReference type="ARBA" id="ARBA00005223"/>
    </source>
</evidence>
<keyword evidence="12" id="KW-0847">Vitamin C</keyword>
<dbReference type="InterPro" id="IPR000323">
    <property type="entry name" value="Cu2_ascorb_mOase_N"/>
</dbReference>
<evidence type="ECO:0000256" key="7">
    <source>
        <dbReference type="ARBA" id="ARBA00012686"/>
    </source>
</evidence>
<comment type="catalytic activity">
    <reaction evidence="19">
        <text>dopamine + 2 L-ascorbate + O2 = (R)-noradrenaline + 2 monodehydro-L-ascorbate radical + H2O</text>
        <dbReference type="Rhea" id="RHEA:19117"/>
        <dbReference type="ChEBI" id="CHEBI:15377"/>
        <dbReference type="ChEBI" id="CHEBI:15379"/>
        <dbReference type="ChEBI" id="CHEBI:38290"/>
        <dbReference type="ChEBI" id="CHEBI:59513"/>
        <dbReference type="ChEBI" id="CHEBI:59905"/>
        <dbReference type="ChEBI" id="CHEBI:72587"/>
        <dbReference type="EC" id="1.14.17.1"/>
    </reaction>
    <physiologicalReaction direction="left-to-right" evidence="19">
        <dbReference type="Rhea" id="RHEA:19118"/>
    </physiologicalReaction>
</comment>
<evidence type="ECO:0000256" key="10">
    <source>
        <dbReference type="ARBA" id="ARBA00022692"/>
    </source>
</evidence>
<dbReference type="InterPro" id="IPR000945">
    <property type="entry name" value="DBH-like"/>
</dbReference>
<dbReference type="GO" id="GO:0005507">
    <property type="term" value="F:copper ion binding"/>
    <property type="evidence" value="ECO:0007669"/>
    <property type="project" value="InterPro"/>
</dbReference>
<dbReference type="GO" id="GO:0006589">
    <property type="term" value="P:octopamine biosynthetic process"/>
    <property type="evidence" value="ECO:0007669"/>
    <property type="project" value="TreeGrafter"/>
</dbReference>
<dbReference type="Proteomes" id="UP001279410">
    <property type="component" value="Unassembled WGS sequence"/>
</dbReference>
<dbReference type="Gene3D" id="2.60.120.310">
    <property type="entry name" value="Copper type II, ascorbate-dependent monooxygenase, N-terminal domain"/>
    <property type="match status" value="1"/>
</dbReference>
<dbReference type="AlphaFoldDB" id="A0AAD3RHJ4"/>
<dbReference type="GO" id="GO:0042420">
    <property type="term" value="P:dopamine catabolic process"/>
    <property type="evidence" value="ECO:0007669"/>
    <property type="project" value="TreeGrafter"/>
</dbReference>
<comment type="cofactor">
    <cofactor evidence="1">
        <name>Cu(2+)</name>
        <dbReference type="ChEBI" id="CHEBI:29036"/>
    </cofactor>
</comment>
<comment type="function">
    <text evidence="18">Catalyzes the hydroxylation of dopamine to noradrenaline (also known as norepinephrine), and is thus vital for regulation of these neurotransmitters.</text>
</comment>
<evidence type="ECO:0000256" key="19">
    <source>
        <dbReference type="ARBA" id="ARBA00047952"/>
    </source>
</evidence>
<dbReference type="EMBL" id="BRZM01000205">
    <property type="protein sequence ID" value="GLD69333.1"/>
    <property type="molecule type" value="Genomic_DNA"/>
</dbReference>
<dbReference type="InterPro" id="IPR005018">
    <property type="entry name" value="DOMON_domain"/>
</dbReference>
<keyword evidence="22" id="KW-1185">Reference proteome</keyword>
<evidence type="ECO:0000256" key="14">
    <source>
        <dbReference type="ARBA" id="ARBA00023002"/>
    </source>
</evidence>
<proteinExistence type="inferred from homology"/>
<keyword evidence="17" id="KW-0472">Membrane</keyword>
<sequence>MRIFNRNLRLQDVTIMYFTALAALMVILVASYQAPTNAINVSSLKSNPSSPLPPLPMPFRVPLDPRGELQLSWNISYANLEIYMELRVAKLRYGVVLGMSDRGELTNADLVVLWDSGTKSYFGDAWSDSEGHVSLDSQQDYELLEAKQKPDGFHLLFKRPFSTCDPRDYLIEEGTVHIIYGLLDQPLASLEQLNLSRIHTGVQRVLMLRPDTPYPTLPPDVRTLDVVAPNVIIPNQETTYWCFIQKLPENMPKNHIVMYESVITPGNEAIVHHIEVFECSPDIREVPDYSGSCDDKMKPGKLNFCRHVLAAWAMGAEALAWGSIYLRLQLHNHPPGAGRGEGQFCVQDGRAGGRQGTSTQYTLPGETGLTNAEELAEIQFFYALFHGNDQCVCGEVSVTEQYSQLQWDVFTGKVLDSLYNTVPMSMHCNQSTARLFPGVWDKQSVPVVTDVLEKPHYPCEGGAPPTSQPSTPPV</sequence>
<evidence type="ECO:0000256" key="1">
    <source>
        <dbReference type="ARBA" id="ARBA00001973"/>
    </source>
</evidence>
<dbReference type="InterPro" id="IPR028460">
    <property type="entry name" value="Tbh/DBH"/>
</dbReference>
<dbReference type="SUPFAM" id="SSF49742">
    <property type="entry name" value="PHM/PNGase F"/>
    <property type="match status" value="1"/>
</dbReference>
<evidence type="ECO:0000256" key="12">
    <source>
        <dbReference type="ARBA" id="ARBA00022896"/>
    </source>
</evidence>
<evidence type="ECO:0000256" key="6">
    <source>
        <dbReference type="ARBA" id="ARBA00011406"/>
    </source>
</evidence>
<evidence type="ECO:0000256" key="15">
    <source>
        <dbReference type="ARBA" id="ARBA00023008"/>
    </source>
</evidence>
<evidence type="ECO:0000256" key="8">
    <source>
        <dbReference type="ARBA" id="ARBA00020179"/>
    </source>
</evidence>
<evidence type="ECO:0000313" key="21">
    <source>
        <dbReference type="EMBL" id="GLD69333.1"/>
    </source>
</evidence>
<dbReference type="CDD" id="cd09631">
    <property type="entry name" value="DOMON_DOH"/>
    <property type="match status" value="1"/>
</dbReference>
<evidence type="ECO:0000256" key="13">
    <source>
        <dbReference type="ARBA" id="ARBA00022989"/>
    </source>
</evidence>
<evidence type="ECO:0000256" key="16">
    <source>
        <dbReference type="ARBA" id="ARBA00023033"/>
    </source>
</evidence>
<gene>
    <name evidence="21" type="ORF">AKAME5_002064600</name>
</gene>
<dbReference type="PANTHER" id="PTHR10157:SF29">
    <property type="entry name" value="DOPAMINE BETA-HYDROXYLASE"/>
    <property type="match status" value="1"/>
</dbReference>
<keyword evidence="14" id="KW-0560">Oxidoreductase</keyword>
<evidence type="ECO:0000256" key="18">
    <source>
        <dbReference type="ARBA" id="ARBA00037327"/>
    </source>
</evidence>
<evidence type="ECO:0000259" key="20">
    <source>
        <dbReference type="PROSITE" id="PS50836"/>
    </source>
</evidence>
<dbReference type="PROSITE" id="PS50836">
    <property type="entry name" value="DOMON"/>
    <property type="match status" value="1"/>
</dbReference>
<dbReference type="GO" id="GO:0004500">
    <property type="term" value="F:dopamine beta-monooxygenase activity"/>
    <property type="evidence" value="ECO:0007669"/>
    <property type="project" value="UniProtKB-EC"/>
</dbReference>
<evidence type="ECO:0000313" key="22">
    <source>
        <dbReference type="Proteomes" id="UP001279410"/>
    </source>
</evidence>